<keyword evidence="8 13" id="KW-0269">Exonuclease</keyword>
<evidence type="ECO:0000256" key="8">
    <source>
        <dbReference type="ARBA" id="ARBA00022839"/>
    </source>
</evidence>
<dbReference type="PANTHER" id="PTHR36531">
    <property type="entry name" value="CRISPR-ASSOCIATED EXONUCLEASE CAS4"/>
    <property type="match status" value="1"/>
</dbReference>
<dbReference type="InterPro" id="IPR011604">
    <property type="entry name" value="PDDEXK-like_dom_sf"/>
</dbReference>
<dbReference type="Pfam" id="PF01930">
    <property type="entry name" value="Cas_Cas4"/>
    <property type="match status" value="1"/>
</dbReference>
<dbReference type="InterPro" id="IPR022765">
    <property type="entry name" value="Dna2/Cas4_DUF83"/>
</dbReference>
<dbReference type="EC" id="3.1.12.1" evidence="3 13"/>
<gene>
    <name evidence="15" type="primary">cas4</name>
    <name evidence="15" type="ORF">HF885_10005</name>
</gene>
<keyword evidence="7 13" id="KW-0378">Hydrolase</keyword>
<accession>A0A7X9Y128</accession>
<evidence type="ECO:0000256" key="3">
    <source>
        <dbReference type="ARBA" id="ARBA00012768"/>
    </source>
</evidence>
<dbReference type="GO" id="GO:0051607">
    <property type="term" value="P:defense response to virus"/>
    <property type="evidence" value="ECO:0007669"/>
    <property type="project" value="UniProtKB-KW"/>
</dbReference>
<dbReference type="GO" id="GO:0046872">
    <property type="term" value="F:metal ion binding"/>
    <property type="evidence" value="ECO:0007669"/>
    <property type="project" value="UniProtKB-KW"/>
</dbReference>
<comment type="cofactor">
    <cofactor evidence="13">
        <name>Mg(2+)</name>
        <dbReference type="ChEBI" id="CHEBI:18420"/>
    </cofactor>
    <cofactor evidence="13">
        <name>Mn(2+)</name>
        <dbReference type="ChEBI" id="CHEBI:29035"/>
    </cofactor>
    <text evidence="13">Mg(2+) or Mn(2+) required for ssDNA cleavage activity.</text>
</comment>
<evidence type="ECO:0000256" key="4">
    <source>
        <dbReference type="ARBA" id="ARBA00020049"/>
    </source>
</evidence>
<evidence type="ECO:0000256" key="6">
    <source>
        <dbReference type="ARBA" id="ARBA00022723"/>
    </source>
</evidence>
<protein>
    <recommendedName>
        <fullName evidence="4 13">CRISPR-associated exonuclease Cas4</fullName>
        <ecNumber evidence="3 13">3.1.12.1</ecNumber>
    </recommendedName>
</protein>
<sequence>MYSEDDFLMLSGIQHFCFCRRQWGLIHIAGEWKENVLTVDGNIMHKRAHDQSIREHRGDTIVVRGLTVHSSTMGVVGQCDVVEFHRSKHGHPLYGEDGLWTETPVEYKRGHSKTSDADRLQLVAQAICLEEMCASNIPYAYLYYGETRSREKVDMTDDLRSTVRKSFAEMHSLYDKHWIPKAKFGKACKSCSLFDICMPKTRDVKTYMDEMLKGSI</sequence>
<evidence type="ECO:0000313" key="16">
    <source>
        <dbReference type="Proteomes" id="UP000565613"/>
    </source>
</evidence>
<dbReference type="InterPro" id="IPR013343">
    <property type="entry name" value="CRISPR-assoc_prot_Cas4"/>
</dbReference>
<evidence type="ECO:0000256" key="7">
    <source>
        <dbReference type="ARBA" id="ARBA00022801"/>
    </source>
</evidence>
<dbReference type="GO" id="GO:0004527">
    <property type="term" value="F:exonuclease activity"/>
    <property type="evidence" value="ECO:0007669"/>
    <property type="project" value="UniProtKB-KW"/>
</dbReference>
<evidence type="ECO:0000259" key="14">
    <source>
        <dbReference type="Pfam" id="PF01930"/>
    </source>
</evidence>
<dbReference type="GO" id="GO:0051536">
    <property type="term" value="F:iron-sulfur cluster binding"/>
    <property type="evidence" value="ECO:0007669"/>
    <property type="project" value="UniProtKB-KW"/>
</dbReference>
<comment type="similarity">
    <text evidence="2 13">Belongs to the CRISPR-associated exonuclease Cas4 family.</text>
</comment>
<comment type="caution">
    <text evidence="15">The sequence shown here is derived from an EMBL/GenBank/DDBJ whole genome shotgun (WGS) entry which is preliminary data.</text>
</comment>
<dbReference type="EMBL" id="JABAGR010000015">
    <property type="protein sequence ID" value="NMF26743.1"/>
    <property type="molecule type" value="Genomic_DNA"/>
</dbReference>
<name>A0A7X9Y128_9ACTN</name>
<evidence type="ECO:0000256" key="5">
    <source>
        <dbReference type="ARBA" id="ARBA00022722"/>
    </source>
</evidence>
<evidence type="ECO:0000313" key="15">
    <source>
        <dbReference type="EMBL" id="NMF26743.1"/>
    </source>
</evidence>
<proteinExistence type="inferred from homology"/>
<evidence type="ECO:0000256" key="13">
    <source>
        <dbReference type="RuleBase" id="RU365022"/>
    </source>
</evidence>
<feature type="domain" description="DUF83" evidence="14">
    <location>
        <begin position="11"/>
        <end position="198"/>
    </location>
</feature>
<dbReference type="Gene3D" id="3.90.320.10">
    <property type="match status" value="1"/>
</dbReference>
<organism evidence="15 16">
    <name type="scientific">Parafannyhessea umbonata</name>
    <dbReference type="NCBI Taxonomy" id="604330"/>
    <lineage>
        <taxon>Bacteria</taxon>
        <taxon>Bacillati</taxon>
        <taxon>Actinomycetota</taxon>
        <taxon>Coriobacteriia</taxon>
        <taxon>Coriobacteriales</taxon>
        <taxon>Atopobiaceae</taxon>
        <taxon>Parafannyhessea</taxon>
    </lineage>
</organism>
<evidence type="ECO:0000256" key="1">
    <source>
        <dbReference type="ARBA" id="ARBA00001966"/>
    </source>
</evidence>
<comment type="cofactor">
    <cofactor evidence="1">
        <name>[4Fe-4S] cluster</name>
        <dbReference type="ChEBI" id="CHEBI:49883"/>
    </cofactor>
</comment>
<dbReference type="NCBIfam" id="TIGR00372">
    <property type="entry name" value="cas4"/>
    <property type="match status" value="1"/>
</dbReference>
<comment type="function">
    <text evidence="13">CRISPR (clustered regularly interspaced short palindromic repeat) is an adaptive immune system that provides protection against mobile genetic elements (viruses, transposable elements and conjugative plasmids). CRISPR clusters contain sequences complementary to antecedent mobile elements and target invading nucleic acids. CRISPR clusters are transcribed and processed into CRISPR RNA (crRNA).</text>
</comment>
<dbReference type="PANTHER" id="PTHR36531:SF6">
    <property type="entry name" value="DNA REPLICATION ATP-DEPENDENT HELICASE_NUCLEASE DNA2"/>
    <property type="match status" value="1"/>
</dbReference>
<comment type="cofactor">
    <cofactor evidence="13">
        <name>iron-sulfur cluster</name>
        <dbReference type="ChEBI" id="CHEBI:30408"/>
    </cofactor>
</comment>
<evidence type="ECO:0000256" key="2">
    <source>
        <dbReference type="ARBA" id="ARBA00009189"/>
    </source>
</evidence>
<keyword evidence="10 13" id="KW-0411">Iron-sulfur</keyword>
<dbReference type="InterPro" id="IPR051827">
    <property type="entry name" value="Cas4_exonuclease"/>
</dbReference>
<dbReference type="RefSeq" id="WP_170104766.1">
    <property type="nucleotide sequence ID" value="NZ_JABAGR010000015.1"/>
</dbReference>
<keyword evidence="12 13" id="KW-0464">Manganese</keyword>
<evidence type="ECO:0000256" key="9">
    <source>
        <dbReference type="ARBA" id="ARBA00023004"/>
    </source>
</evidence>
<dbReference type="Proteomes" id="UP000565613">
    <property type="component" value="Unassembled WGS sequence"/>
</dbReference>
<dbReference type="AlphaFoldDB" id="A0A7X9Y128"/>
<keyword evidence="9 13" id="KW-0408">Iron</keyword>
<evidence type="ECO:0000256" key="10">
    <source>
        <dbReference type="ARBA" id="ARBA00023014"/>
    </source>
</evidence>
<keyword evidence="11 13" id="KW-0051">Antiviral defense</keyword>
<evidence type="ECO:0000256" key="11">
    <source>
        <dbReference type="ARBA" id="ARBA00023118"/>
    </source>
</evidence>
<evidence type="ECO:0000256" key="12">
    <source>
        <dbReference type="ARBA" id="ARBA00023211"/>
    </source>
</evidence>
<keyword evidence="6 13" id="KW-0479">Metal-binding</keyword>
<keyword evidence="5 13" id="KW-0540">Nuclease</keyword>
<reference evidence="15 16" key="1">
    <citation type="submission" date="2020-04" db="EMBL/GenBank/DDBJ databases">
        <authorList>
            <person name="Hitch T.C.A."/>
            <person name="Wylensek D."/>
            <person name="Clavel T."/>
        </authorList>
    </citation>
    <scope>NUCLEOTIDE SEQUENCE [LARGE SCALE GENOMIC DNA]</scope>
    <source>
        <strain evidence="15 16">105184</strain>
    </source>
</reference>